<evidence type="ECO:0000256" key="6">
    <source>
        <dbReference type="ARBA" id="ARBA00022932"/>
    </source>
</evidence>
<evidence type="ECO:0000256" key="1">
    <source>
        <dbReference type="ARBA" id="ARBA00005755"/>
    </source>
</evidence>
<comment type="caution">
    <text evidence="10">The sequence shown here is derived from an EMBL/GenBank/DDBJ whole genome shotgun (WGS) entry which is preliminary data.</text>
</comment>
<sequence length="127" mass="14619">MLLINYVPVGTLYVVRKNSVTSTFSSIDSFGEPDYKSFYVLDVNSLYPFVMRNNEYPVKYICKLPKSTIKELTEYIKIKAVVARVLIETNKPVYAVNRDRTLFPIGVFETVLTTLQIHGHVLTQKHQ</sequence>
<comment type="catalytic activity">
    <reaction evidence="8">
        <text>DNA(n) + a 2'-deoxyribonucleoside 5'-triphosphate = DNA(n+1) + diphosphate</text>
        <dbReference type="Rhea" id="RHEA:22508"/>
        <dbReference type="Rhea" id="RHEA-COMP:17339"/>
        <dbReference type="Rhea" id="RHEA-COMP:17340"/>
        <dbReference type="ChEBI" id="CHEBI:33019"/>
        <dbReference type="ChEBI" id="CHEBI:61560"/>
        <dbReference type="ChEBI" id="CHEBI:173112"/>
        <dbReference type="EC" id="2.7.7.7"/>
    </reaction>
</comment>
<dbReference type="EC" id="2.7.7.7" evidence="2"/>
<dbReference type="Pfam" id="PF03175">
    <property type="entry name" value="DNA_pol_B_2"/>
    <property type="match status" value="1"/>
</dbReference>
<evidence type="ECO:0000256" key="4">
    <source>
        <dbReference type="ARBA" id="ARBA00022695"/>
    </source>
</evidence>
<feature type="domain" description="DNA-directed DNA polymerase family B mitochondria/virus" evidence="9">
    <location>
        <begin position="36"/>
        <end position="113"/>
    </location>
</feature>
<evidence type="ECO:0000256" key="3">
    <source>
        <dbReference type="ARBA" id="ARBA00022679"/>
    </source>
</evidence>
<evidence type="ECO:0000256" key="7">
    <source>
        <dbReference type="ARBA" id="ARBA00023125"/>
    </source>
</evidence>
<keyword evidence="7" id="KW-0238">DNA-binding</keyword>
<evidence type="ECO:0000259" key="9">
    <source>
        <dbReference type="Pfam" id="PF03175"/>
    </source>
</evidence>
<evidence type="ECO:0000256" key="2">
    <source>
        <dbReference type="ARBA" id="ARBA00012417"/>
    </source>
</evidence>
<keyword evidence="5" id="KW-0235">DNA replication</keyword>
<dbReference type="GO" id="GO:0003677">
    <property type="term" value="F:DNA binding"/>
    <property type="evidence" value="ECO:0007669"/>
    <property type="project" value="UniProtKB-KW"/>
</dbReference>
<name>X1VFF7_9ZZZZ</name>
<dbReference type="GO" id="GO:0006260">
    <property type="term" value="P:DNA replication"/>
    <property type="evidence" value="ECO:0007669"/>
    <property type="project" value="UniProtKB-KW"/>
</dbReference>
<dbReference type="InterPro" id="IPR043502">
    <property type="entry name" value="DNA/RNA_pol_sf"/>
</dbReference>
<dbReference type="GO" id="GO:0000166">
    <property type="term" value="F:nucleotide binding"/>
    <property type="evidence" value="ECO:0007669"/>
    <property type="project" value="InterPro"/>
</dbReference>
<keyword evidence="3" id="KW-0808">Transferase</keyword>
<reference evidence="10" key="1">
    <citation type="journal article" date="2014" name="Front. Microbiol.">
        <title>High frequency of phylogenetically diverse reductive dehalogenase-homologous genes in deep subseafloor sedimentary metagenomes.</title>
        <authorList>
            <person name="Kawai M."/>
            <person name="Futagami T."/>
            <person name="Toyoda A."/>
            <person name="Takaki Y."/>
            <person name="Nishi S."/>
            <person name="Hori S."/>
            <person name="Arai W."/>
            <person name="Tsubouchi T."/>
            <person name="Morono Y."/>
            <person name="Uchiyama I."/>
            <person name="Ito T."/>
            <person name="Fujiyama A."/>
            <person name="Inagaki F."/>
            <person name="Takami H."/>
        </authorList>
    </citation>
    <scope>NUCLEOTIDE SEQUENCE</scope>
    <source>
        <strain evidence="10">Expedition CK06-06</strain>
    </source>
</reference>
<dbReference type="EMBL" id="BARW01026451">
    <property type="protein sequence ID" value="GAJ05595.1"/>
    <property type="molecule type" value="Genomic_DNA"/>
</dbReference>
<keyword evidence="6" id="KW-0239">DNA-directed DNA polymerase</keyword>
<accession>X1VFF7</accession>
<protein>
    <recommendedName>
        <fullName evidence="2">DNA-directed DNA polymerase</fullName>
        <ecNumber evidence="2">2.7.7.7</ecNumber>
    </recommendedName>
</protein>
<keyword evidence="4" id="KW-0548">Nucleotidyltransferase</keyword>
<dbReference type="AlphaFoldDB" id="X1VFF7"/>
<dbReference type="InterPro" id="IPR004868">
    <property type="entry name" value="DNA-dir_DNA_pol_B_mt/vir"/>
</dbReference>
<gene>
    <name evidence="10" type="ORF">S12H4_43140</name>
</gene>
<dbReference type="GO" id="GO:0003887">
    <property type="term" value="F:DNA-directed DNA polymerase activity"/>
    <property type="evidence" value="ECO:0007669"/>
    <property type="project" value="UniProtKB-KW"/>
</dbReference>
<proteinExistence type="inferred from homology"/>
<evidence type="ECO:0000256" key="5">
    <source>
        <dbReference type="ARBA" id="ARBA00022705"/>
    </source>
</evidence>
<evidence type="ECO:0000313" key="10">
    <source>
        <dbReference type="EMBL" id="GAJ05595.1"/>
    </source>
</evidence>
<organism evidence="10">
    <name type="scientific">marine sediment metagenome</name>
    <dbReference type="NCBI Taxonomy" id="412755"/>
    <lineage>
        <taxon>unclassified sequences</taxon>
        <taxon>metagenomes</taxon>
        <taxon>ecological metagenomes</taxon>
    </lineage>
</organism>
<dbReference type="SUPFAM" id="SSF56672">
    <property type="entry name" value="DNA/RNA polymerases"/>
    <property type="match status" value="1"/>
</dbReference>
<evidence type="ECO:0000256" key="8">
    <source>
        <dbReference type="ARBA" id="ARBA00049244"/>
    </source>
</evidence>
<comment type="similarity">
    <text evidence="1">Belongs to the DNA polymerase type-B family.</text>
</comment>